<comment type="function">
    <text evidence="3">The glycine cleavage system catalyzes the degradation of glycine. The H protein shuttles the methylamine group of glycine from the P protein to the T protein.</text>
</comment>
<sequence length="133" mass="14687">MSLEYPEDLKYLDSHEYVRIEDDEDIATIGLSAFALEELGDVVFLELPELGDAIALGDNIGTVESVKAVSEIYAPVSGTVVDRNEMLIEQPEAIADDPYGEGWLVKVRLDDPNEELEDALSAEEYRALVEPEA</sequence>
<organism evidence="5 6">
    <name type="scientific">Cyanobacterium stanieri LEGE 03274</name>
    <dbReference type="NCBI Taxonomy" id="1828756"/>
    <lineage>
        <taxon>Bacteria</taxon>
        <taxon>Bacillati</taxon>
        <taxon>Cyanobacteriota</taxon>
        <taxon>Cyanophyceae</taxon>
        <taxon>Oscillatoriophycideae</taxon>
        <taxon>Chroococcales</taxon>
        <taxon>Geminocystaceae</taxon>
        <taxon>Cyanobacterium</taxon>
    </lineage>
</organism>
<dbReference type="NCBIfam" id="TIGR00527">
    <property type="entry name" value="gcvH"/>
    <property type="match status" value="1"/>
</dbReference>
<protein>
    <recommendedName>
        <fullName evidence="3">Glycine cleavage system H protein</fullName>
    </recommendedName>
</protein>
<dbReference type="InterPro" id="IPR002930">
    <property type="entry name" value="GCV_H"/>
</dbReference>
<dbReference type="InterPro" id="IPR011053">
    <property type="entry name" value="Single_hybrid_motif"/>
</dbReference>
<comment type="caution">
    <text evidence="5">The sequence shown here is derived from an EMBL/GenBank/DDBJ whole genome shotgun (WGS) entry which is preliminary data.</text>
</comment>
<evidence type="ECO:0000256" key="2">
    <source>
        <dbReference type="ARBA" id="ARBA00022823"/>
    </source>
</evidence>
<dbReference type="NCBIfam" id="NF002270">
    <property type="entry name" value="PRK01202.1"/>
    <property type="match status" value="1"/>
</dbReference>
<reference evidence="5 6" key="1">
    <citation type="submission" date="2020-10" db="EMBL/GenBank/DDBJ databases">
        <authorList>
            <person name="Castelo-Branco R."/>
            <person name="Eusebio N."/>
            <person name="Adriana R."/>
            <person name="Vieira A."/>
            <person name="Brugerolle De Fraissinette N."/>
            <person name="Rezende De Castro R."/>
            <person name="Schneider M.P."/>
            <person name="Vasconcelos V."/>
            <person name="Leao P.N."/>
        </authorList>
    </citation>
    <scope>NUCLEOTIDE SEQUENCE [LARGE SCALE GENOMIC DNA]</scope>
    <source>
        <strain evidence="5 6">LEGE 03274</strain>
    </source>
</reference>
<dbReference type="SUPFAM" id="SSF51230">
    <property type="entry name" value="Single hybrid motif"/>
    <property type="match status" value="1"/>
</dbReference>
<proteinExistence type="inferred from homology"/>
<keyword evidence="2 3" id="KW-0450">Lipoyl</keyword>
<accession>A0ABR9V629</accession>
<dbReference type="Pfam" id="PF01597">
    <property type="entry name" value="GCV_H"/>
    <property type="match status" value="1"/>
</dbReference>
<dbReference type="PROSITE" id="PS50968">
    <property type="entry name" value="BIOTINYL_LIPOYL"/>
    <property type="match status" value="1"/>
</dbReference>
<dbReference type="InterPro" id="IPR000089">
    <property type="entry name" value="Biotin_lipoyl"/>
</dbReference>
<evidence type="ECO:0000259" key="4">
    <source>
        <dbReference type="PROSITE" id="PS50968"/>
    </source>
</evidence>
<keyword evidence="6" id="KW-1185">Reference proteome</keyword>
<dbReference type="InterPro" id="IPR017453">
    <property type="entry name" value="GCV_H_sub"/>
</dbReference>
<dbReference type="EMBL" id="JADEWC010000014">
    <property type="protein sequence ID" value="MBE9222576.1"/>
    <property type="molecule type" value="Genomic_DNA"/>
</dbReference>
<comment type="cofactor">
    <cofactor evidence="3">
        <name>(R)-lipoate</name>
        <dbReference type="ChEBI" id="CHEBI:83088"/>
    </cofactor>
    <text evidence="3">Binds 1 lipoyl cofactor covalently.</text>
</comment>
<feature type="domain" description="Lipoyl-binding" evidence="4">
    <location>
        <begin position="26"/>
        <end position="108"/>
    </location>
</feature>
<dbReference type="InterPro" id="IPR033753">
    <property type="entry name" value="GCV_H/Fam206"/>
</dbReference>
<dbReference type="PANTHER" id="PTHR11715">
    <property type="entry name" value="GLYCINE CLEAVAGE SYSTEM H PROTEIN"/>
    <property type="match status" value="1"/>
</dbReference>
<comment type="similarity">
    <text evidence="1 3">Belongs to the GcvH family.</text>
</comment>
<feature type="modified residue" description="N6-lipoyllysine" evidence="3">
    <location>
        <position position="67"/>
    </location>
</feature>
<dbReference type="RefSeq" id="WP_015221439.1">
    <property type="nucleotide sequence ID" value="NZ_JADEWC010000014.1"/>
</dbReference>
<evidence type="ECO:0000256" key="3">
    <source>
        <dbReference type="HAMAP-Rule" id="MF_00272"/>
    </source>
</evidence>
<dbReference type="PROSITE" id="PS00189">
    <property type="entry name" value="LIPOYL"/>
    <property type="match status" value="1"/>
</dbReference>
<dbReference type="CDD" id="cd06848">
    <property type="entry name" value="GCS_H"/>
    <property type="match status" value="1"/>
</dbReference>
<dbReference type="InterPro" id="IPR003016">
    <property type="entry name" value="2-oxoA_DH_lipoyl-BS"/>
</dbReference>
<dbReference type="Proteomes" id="UP000654604">
    <property type="component" value="Unassembled WGS sequence"/>
</dbReference>
<name>A0ABR9V629_9CHRO</name>
<dbReference type="PANTHER" id="PTHR11715:SF3">
    <property type="entry name" value="GLYCINE CLEAVAGE SYSTEM H PROTEIN-RELATED"/>
    <property type="match status" value="1"/>
</dbReference>
<comment type="subunit">
    <text evidence="3">The glycine cleavage system is composed of four proteins: P, T, L and H.</text>
</comment>
<dbReference type="HAMAP" id="MF_00272">
    <property type="entry name" value="GcvH"/>
    <property type="match status" value="1"/>
</dbReference>
<gene>
    <name evidence="3 5" type="primary">gcvH</name>
    <name evidence="5" type="ORF">IQ215_07680</name>
</gene>
<evidence type="ECO:0000313" key="5">
    <source>
        <dbReference type="EMBL" id="MBE9222576.1"/>
    </source>
</evidence>
<evidence type="ECO:0000313" key="6">
    <source>
        <dbReference type="Proteomes" id="UP000654604"/>
    </source>
</evidence>
<dbReference type="Gene3D" id="2.40.50.100">
    <property type="match status" value="1"/>
</dbReference>
<evidence type="ECO:0000256" key="1">
    <source>
        <dbReference type="ARBA" id="ARBA00009249"/>
    </source>
</evidence>